<dbReference type="InterPro" id="IPR036236">
    <property type="entry name" value="Znf_C2H2_sf"/>
</dbReference>
<name>A0ABM1E9Z1_PRICU</name>
<dbReference type="Gene3D" id="3.30.1490.490">
    <property type="match status" value="1"/>
</dbReference>
<evidence type="ECO:0000259" key="10">
    <source>
        <dbReference type="Pfam" id="PF25879"/>
    </source>
</evidence>
<evidence type="ECO:0000313" key="13">
    <source>
        <dbReference type="RefSeq" id="XP_014669013.1"/>
    </source>
</evidence>
<dbReference type="RefSeq" id="XP_014669013.1">
    <property type="nucleotide sequence ID" value="XM_014813527.1"/>
</dbReference>
<feature type="compositionally biased region" description="Polar residues" evidence="8">
    <location>
        <begin position="189"/>
        <end position="199"/>
    </location>
</feature>
<feature type="domain" description="Zinc finger C2H2 LYAR-type" evidence="9">
    <location>
        <begin position="32"/>
        <end position="59"/>
    </location>
</feature>
<organism evidence="11 12">
    <name type="scientific">Priapulus caudatus</name>
    <name type="common">Priapulid worm</name>
    <dbReference type="NCBI Taxonomy" id="37621"/>
    <lineage>
        <taxon>Eukaryota</taxon>
        <taxon>Metazoa</taxon>
        <taxon>Ecdysozoa</taxon>
        <taxon>Scalidophora</taxon>
        <taxon>Priapulida</taxon>
        <taxon>Priapulimorpha</taxon>
        <taxon>Priapulimorphida</taxon>
        <taxon>Priapulidae</taxon>
        <taxon>Priapulus</taxon>
    </lineage>
</organism>
<evidence type="ECO:0000256" key="7">
    <source>
        <dbReference type="PROSITE-ProRule" id="PRU01145"/>
    </source>
</evidence>
<evidence type="ECO:0000313" key="12">
    <source>
        <dbReference type="RefSeq" id="XP_014669012.1"/>
    </source>
</evidence>
<comment type="subcellular location">
    <subcellularLocation>
        <location evidence="1">Nucleus</location>
    </subcellularLocation>
</comment>
<dbReference type="PANTHER" id="PTHR13100">
    <property type="entry name" value="CELL GROWTH-REGULATING NUCLEOLAR PROTEIN LYAR"/>
    <property type="match status" value="1"/>
</dbReference>
<dbReference type="SUPFAM" id="SSF57667">
    <property type="entry name" value="beta-beta-alpha zinc fingers"/>
    <property type="match status" value="2"/>
</dbReference>
<keyword evidence="4 7" id="KW-0863">Zinc-finger</keyword>
<feature type="compositionally biased region" description="Basic and acidic residues" evidence="8">
    <location>
        <begin position="213"/>
        <end position="222"/>
    </location>
</feature>
<evidence type="ECO:0000256" key="5">
    <source>
        <dbReference type="ARBA" id="ARBA00022833"/>
    </source>
</evidence>
<evidence type="ECO:0000256" key="1">
    <source>
        <dbReference type="ARBA" id="ARBA00004123"/>
    </source>
</evidence>
<dbReference type="GeneID" id="106810238"/>
<protein>
    <submittedName>
        <fullName evidence="12 13">Cell growth-regulating nucleolar protein-like</fullName>
    </submittedName>
</protein>
<dbReference type="InterPro" id="IPR058719">
    <property type="entry name" value="WHD_LYAR"/>
</dbReference>
<feature type="compositionally biased region" description="Basic and acidic residues" evidence="8">
    <location>
        <begin position="256"/>
        <end position="265"/>
    </location>
</feature>
<feature type="domain" description="Cell growth-regulating nucleolar protein-like winged helix" evidence="10">
    <location>
        <begin position="266"/>
        <end position="341"/>
    </location>
</feature>
<reference evidence="12 13" key="1">
    <citation type="submission" date="2025-05" db="UniProtKB">
        <authorList>
            <consortium name="RefSeq"/>
        </authorList>
    </citation>
    <scope>IDENTIFICATION</scope>
</reference>
<dbReference type="Gene3D" id="1.10.10.2100">
    <property type="match status" value="1"/>
</dbReference>
<dbReference type="InterPro" id="IPR039999">
    <property type="entry name" value="LYAR"/>
</dbReference>
<dbReference type="Pfam" id="PF25879">
    <property type="entry name" value="WHD_LYAR"/>
    <property type="match status" value="1"/>
</dbReference>
<evidence type="ECO:0000256" key="8">
    <source>
        <dbReference type="SAM" id="MobiDB-lite"/>
    </source>
</evidence>
<accession>A0ABM1E9Z1</accession>
<keyword evidence="5" id="KW-0862">Zinc</keyword>
<evidence type="ECO:0000256" key="6">
    <source>
        <dbReference type="ARBA" id="ARBA00023242"/>
    </source>
</evidence>
<dbReference type="Proteomes" id="UP000695022">
    <property type="component" value="Unplaced"/>
</dbReference>
<evidence type="ECO:0000256" key="2">
    <source>
        <dbReference type="ARBA" id="ARBA00022723"/>
    </source>
</evidence>
<proteinExistence type="predicted"/>
<feature type="compositionally biased region" description="Basic and acidic residues" evidence="8">
    <location>
        <begin position="141"/>
        <end position="151"/>
    </location>
</feature>
<dbReference type="InterPro" id="IPR014898">
    <property type="entry name" value="Znf_C2H2_LYAR"/>
</dbReference>
<gene>
    <name evidence="12 13" type="primary">LOC106810238</name>
</gene>
<keyword evidence="3" id="KW-0677">Repeat</keyword>
<keyword evidence="2" id="KW-0479">Metal-binding</keyword>
<feature type="region of interest" description="Disordered" evidence="8">
    <location>
        <begin position="141"/>
        <end position="265"/>
    </location>
</feature>
<feature type="compositionally biased region" description="Polar residues" evidence="8">
    <location>
        <begin position="224"/>
        <end position="233"/>
    </location>
</feature>
<keyword evidence="6" id="KW-0539">Nucleus</keyword>
<evidence type="ECO:0000313" key="11">
    <source>
        <dbReference type="Proteomes" id="UP000695022"/>
    </source>
</evidence>
<evidence type="ECO:0000256" key="3">
    <source>
        <dbReference type="ARBA" id="ARBA00022737"/>
    </source>
</evidence>
<dbReference type="Pfam" id="PF08790">
    <property type="entry name" value="zf-LYAR"/>
    <property type="match status" value="1"/>
</dbReference>
<dbReference type="PANTHER" id="PTHR13100:SF10">
    <property type="entry name" value="CELL GROWTH-REGULATING NUCLEOLAR PROTEIN"/>
    <property type="match status" value="1"/>
</dbReference>
<sequence>MVFFTCNNCNETLKKKDVDKHCMTKCRNCQVVSCVDCSKEFWGDEYKQHIKCISEEEKYSGKDFKPKVKKGEAKQEQWMQNVQEAAINAKNPRVAELMGKIVEFTNIPRKKAKFENFIKNSVRVYDATLIDQAWEIFSAKPKEEEQQKKEPAASQVDSCESTADSASGTEAAKKKEKKKKSTKENAETVITNGNTGITESQSSSAKKVKTKKSGKEKNKATEETLASNGVTESNTKKKKRKLTNDEPVDSQSKKAKHDEEKDDKGQKFCWKRVIKKTLREAPDHKMKIKLLRSKVIATYVRKQKKHENMEAMTDEDLLKLFGREVLKNKKFSIHKKRVQLVA</sequence>
<evidence type="ECO:0000256" key="4">
    <source>
        <dbReference type="ARBA" id="ARBA00022771"/>
    </source>
</evidence>
<dbReference type="RefSeq" id="XP_014669012.1">
    <property type="nucleotide sequence ID" value="XM_014813526.1"/>
</dbReference>
<dbReference type="PROSITE" id="PS51804">
    <property type="entry name" value="ZF_C2HC_LYAR"/>
    <property type="match status" value="2"/>
</dbReference>
<evidence type="ECO:0000259" key="9">
    <source>
        <dbReference type="Pfam" id="PF08790"/>
    </source>
</evidence>
<keyword evidence="11" id="KW-1185">Reference proteome</keyword>